<dbReference type="AlphaFoldDB" id="A0A507C4R8"/>
<evidence type="ECO:0000256" key="6">
    <source>
        <dbReference type="ARBA" id="ARBA00022989"/>
    </source>
</evidence>
<keyword evidence="6" id="KW-1133">Transmembrane helix</keyword>
<name>A0A507C4R8_9FUNG</name>
<evidence type="ECO:0000256" key="1">
    <source>
        <dbReference type="ARBA" id="ARBA00004167"/>
    </source>
</evidence>
<evidence type="ECO:0000313" key="8">
    <source>
        <dbReference type="EMBL" id="TPX34672.1"/>
    </source>
</evidence>
<evidence type="ECO:0000313" key="9">
    <source>
        <dbReference type="Proteomes" id="UP000319731"/>
    </source>
</evidence>
<dbReference type="Proteomes" id="UP000319731">
    <property type="component" value="Unassembled WGS sequence"/>
</dbReference>
<dbReference type="InterPro" id="IPR008166">
    <property type="entry name" value="Glyco_transf_92"/>
</dbReference>
<dbReference type="GO" id="GO:0016020">
    <property type="term" value="C:membrane"/>
    <property type="evidence" value="ECO:0007669"/>
    <property type="project" value="UniProtKB-SubCell"/>
</dbReference>
<comment type="subcellular location">
    <subcellularLocation>
        <location evidence="1">Membrane</location>
        <topology evidence="1">Single-pass membrane protein</topology>
    </subcellularLocation>
</comment>
<evidence type="ECO:0000256" key="5">
    <source>
        <dbReference type="ARBA" id="ARBA00022692"/>
    </source>
</evidence>
<comment type="caution">
    <text evidence="8">The sequence shown here is derived from an EMBL/GenBank/DDBJ whole genome shotgun (WGS) entry which is preliminary data.</text>
</comment>
<proteinExistence type="inferred from homology"/>
<keyword evidence="3" id="KW-0328">Glycosyltransferase</keyword>
<dbReference type="PANTHER" id="PTHR21461:SF69">
    <property type="entry name" value="GLYCOSYLTRANSFERASE FAMILY 92 PROTEIN"/>
    <property type="match status" value="1"/>
</dbReference>
<evidence type="ECO:0000256" key="4">
    <source>
        <dbReference type="ARBA" id="ARBA00022679"/>
    </source>
</evidence>
<keyword evidence="5" id="KW-0812">Transmembrane</keyword>
<dbReference type="OrthoDB" id="2526284at2759"/>
<dbReference type="EMBL" id="QEAO01000012">
    <property type="protein sequence ID" value="TPX34672.1"/>
    <property type="molecule type" value="Genomic_DNA"/>
</dbReference>
<sequence>MLWFSRRPQATQEALVCPQALKTPPFLTFADDDLHNRYAWATLEYNYPIAHYVNCQELLYDIFFRGHDSTIVMVGPGFASNLRILRNTTFLVDGESATFELQSNAFHHYNAYLVVSGLAAKGSVRVEAPDIGFKATLTKTRPLSGLRVAAQTIYKGDEDLLPMWIAYHHQIGFDAFFLYKNDETPTNITTILTKLVQDIKKPITIIIWSWPYPYFQPFELGIVNSGQVTAQNHAIQRYKYDVSWLLLNDNDEYLVPRQHSTVNEWLKTVPEKFAAVSLETVWFGCPPPGTEYNNDNFIQHLTLRKDESEGRWFRMKVIIRPTVAHLVITHIVVDSDGLLLYMDPNIAWLNHYRTITRVSDRSGCRDAENVEDTRIVHLFKSKNLYGNIID</sequence>
<gene>
    <name evidence="8" type="ORF">SmJEL517_g02708</name>
</gene>
<comment type="similarity">
    <text evidence="2">Belongs to the glycosyltransferase 92 family.</text>
</comment>
<dbReference type="GO" id="GO:0005737">
    <property type="term" value="C:cytoplasm"/>
    <property type="evidence" value="ECO:0007669"/>
    <property type="project" value="TreeGrafter"/>
</dbReference>
<accession>A0A507C4R8</accession>
<keyword evidence="4" id="KW-0808">Transferase</keyword>
<organism evidence="8 9">
    <name type="scientific">Synchytrium microbalum</name>
    <dbReference type="NCBI Taxonomy" id="1806994"/>
    <lineage>
        <taxon>Eukaryota</taxon>
        <taxon>Fungi</taxon>
        <taxon>Fungi incertae sedis</taxon>
        <taxon>Chytridiomycota</taxon>
        <taxon>Chytridiomycota incertae sedis</taxon>
        <taxon>Chytridiomycetes</taxon>
        <taxon>Synchytriales</taxon>
        <taxon>Synchytriaceae</taxon>
        <taxon>Synchytrium</taxon>
    </lineage>
</organism>
<dbReference type="Pfam" id="PF01697">
    <property type="entry name" value="Glyco_transf_92"/>
    <property type="match status" value="1"/>
</dbReference>
<protein>
    <recommendedName>
        <fullName evidence="10">Glycosyltransferase family 92 protein</fullName>
    </recommendedName>
</protein>
<keyword evidence="9" id="KW-1185">Reference proteome</keyword>
<dbReference type="PANTHER" id="PTHR21461">
    <property type="entry name" value="GLYCOSYLTRANSFERASE FAMILY 92 PROTEIN"/>
    <property type="match status" value="1"/>
</dbReference>
<dbReference type="GO" id="GO:0016757">
    <property type="term" value="F:glycosyltransferase activity"/>
    <property type="evidence" value="ECO:0007669"/>
    <property type="project" value="UniProtKB-KW"/>
</dbReference>
<evidence type="ECO:0000256" key="3">
    <source>
        <dbReference type="ARBA" id="ARBA00022676"/>
    </source>
</evidence>
<dbReference type="RefSeq" id="XP_031025350.1">
    <property type="nucleotide sequence ID" value="XM_031168636.1"/>
</dbReference>
<evidence type="ECO:0000256" key="7">
    <source>
        <dbReference type="ARBA" id="ARBA00023136"/>
    </source>
</evidence>
<evidence type="ECO:0000256" key="2">
    <source>
        <dbReference type="ARBA" id="ARBA00007647"/>
    </source>
</evidence>
<evidence type="ECO:0008006" key="10">
    <source>
        <dbReference type="Google" id="ProtNLM"/>
    </source>
</evidence>
<reference evidence="8 9" key="1">
    <citation type="journal article" date="2019" name="Sci. Rep.">
        <title>Comparative genomics of chytrid fungi reveal insights into the obligate biotrophic and pathogenic lifestyle of Synchytrium endobioticum.</title>
        <authorList>
            <person name="van de Vossenberg B.T.L.H."/>
            <person name="Warris S."/>
            <person name="Nguyen H.D.T."/>
            <person name="van Gent-Pelzer M.P.E."/>
            <person name="Joly D.L."/>
            <person name="van de Geest H.C."/>
            <person name="Bonants P.J.M."/>
            <person name="Smith D.S."/>
            <person name="Levesque C.A."/>
            <person name="van der Lee T.A.J."/>
        </authorList>
    </citation>
    <scope>NUCLEOTIDE SEQUENCE [LARGE SCALE GENOMIC DNA]</scope>
    <source>
        <strain evidence="8 9">JEL517</strain>
    </source>
</reference>
<keyword evidence="7" id="KW-0472">Membrane</keyword>
<dbReference type="GeneID" id="42003933"/>